<evidence type="ECO:0000313" key="5">
    <source>
        <dbReference type="Proteomes" id="UP001081071"/>
    </source>
</evidence>
<dbReference type="PANTHER" id="PTHR23028:SF53">
    <property type="entry name" value="ACYL_TRANSF_3 DOMAIN-CONTAINING PROTEIN"/>
    <property type="match status" value="1"/>
</dbReference>
<comment type="caution">
    <text evidence="4">The sequence shown here is derived from an EMBL/GenBank/DDBJ whole genome shotgun (WGS) entry which is preliminary data.</text>
</comment>
<name>A0ABT4MAT1_9NOCA</name>
<accession>A0ABT4MAT1</accession>
<keyword evidence="4" id="KW-0808">Transferase</keyword>
<proteinExistence type="predicted"/>
<keyword evidence="2" id="KW-1133">Transmembrane helix</keyword>
<gene>
    <name evidence="4" type="ORF">O4220_05990</name>
</gene>
<evidence type="ECO:0000259" key="3">
    <source>
        <dbReference type="Pfam" id="PF01757"/>
    </source>
</evidence>
<feature type="transmembrane region" description="Helical" evidence="2">
    <location>
        <begin position="256"/>
        <end position="277"/>
    </location>
</feature>
<sequence length="423" mass="46117">MTATPDSTAAAATAPASPVSSESKRPARILGLDGPRGFACLCVLAVHVGGHYSPQTVLTYKLGLLGQGLIFFFALSGFLIFLPMVRKLFAGKPMPNNFSYAMHRLLRVFPAYLFIFLFANFVMRAVFVENAAVAERHFTDNGLGVLADPLTLLANLTLVHSYIPSMLQTGINPSWSLSLEFAFYLALPLLTGIAFYLRKRTSISAPVLAMIPVVIMFVIGVTGKLYTASLVGPSGITDPKLLDWGPNEIAVLSRSFWSLADNFTYGMLAAVVFVAIDNGIMKGAIATKMRWWTGIAMLPTAAISLKLIDDNSRWQSSTVAFGSALLILFIIVPLARGEKSSLAERADWAPLSYVGMISLSVYLWHFPILIMVGRFGWMAGDSPLGMLRNFVLVSAVSIAFGTLTYRFIEKPALTYARRFKASK</sequence>
<dbReference type="Pfam" id="PF01757">
    <property type="entry name" value="Acyl_transf_3"/>
    <property type="match status" value="1"/>
</dbReference>
<reference evidence="4" key="1">
    <citation type="submission" date="2022-12" db="EMBL/GenBank/DDBJ databases">
        <authorList>
            <person name="Krivoruchko A.V."/>
            <person name="Elkin A."/>
        </authorList>
    </citation>
    <scope>NUCLEOTIDE SEQUENCE</scope>
    <source>
        <strain evidence="4">IEGM 1391</strain>
    </source>
</reference>
<organism evidence="4 5">
    <name type="scientific">Rhodococcus ruber</name>
    <dbReference type="NCBI Taxonomy" id="1830"/>
    <lineage>
        <taxon>Bacteria</taxon>
        <taxon>Bacillati</taxon>
        <taxon>Actinomycetota</taxon>
        <taxon>Actinomycetes</taxon>
        <taxon>Mycobacteriales</taxon>
        <taxon>Nocardiaceae</taxon>
        <taxon>Rhodococcus</taxon>
    </lineage>
</organism>
<evidence type="ECO:0000256" key="2">
    <source>
        <dbReference type="SAM" id="Phobius"/>
    </source>
</evidence>
<keyword evidence="2" id="KW-0472">Membrane</keyword>
<feature type="transmembrane region" description="Helical" evidence="2">
    <location>
        <begin position="209"/>
        <end position="236"/>
    </location>
</feature>
<feature type="transmembrane region" description="Helical" evidence="2">
    <location>
        <begin position="348"/>
        <end position="370"/>
    </location>
</feature>
<feature type="region of interest" description="Disordered" evidence="1">
    <location>
        <begin position="1"/>
        <end position="22"/>
    </location>
</feature>
<feature type="transmembrane region" description="Helical" evidence="2">
    <location>
        <begin position="289"/>
        <end position="308"/>
    </location>
</feature>
<feature type="transmembrane region" description="Helical" evidence="2">
    <location>
        <begin position="105"/>
        <end position="127"/>
    </location>
</feature>
<feature type="transmembrane region" description="Helical" evidence="2">
    <location>
        <begin position="64"/>
        <end position="85"/>
    </location>
</feature>
<dbReference type="RefSeq" id="WP_269602752.1">
    <property type="nucleotide sequence ID" value="NZ_JAPWIJ010000002.1"/>
</dbReference>
<keyword evidence="4" id="KW-0012">Acyltransferase</keyword>
<feature type="transmembrane region" description="Helical" evidence="2">
    <location>
        <begin position="314"/>
        <end position="336"/>
    </location>
</feature>
<protein>
    <submittedName>
        <fullName evidence="4">Acyltransferase</fullName>
    </submittedName>
</protein>
<dbReference type="PANTHER" id="PTHR23028">
    <property type="entry name" value="ACETYLTRANSFERASE"/>
    <property type="match status" value="1"/>
</dbReference>
<dbReference type="Proteomes" id="UP001081071">
    <property type="component" value="Unassembled WGS sequence"/>
</dbReference>
<evidence type="ECO:0000256" key="1">
    <source>
        <dbReference type="SAM" id="MobiDB-lite"/>
    </source>
</evidence>
<evidence type="ECO:0000313" key="4">
    <source>
        <dbReference type="EMBL" id="MCZ4518063.1"/>
    </source>
</evidence>
<dbReference type="InterPro" id="IPR002656">
    <property type="entry name" value="Acyl_transf_3_dom"/>
</dbReference>
<dbReference type="EMBL" id="JAPWIJ010000002">
    <property type="protein sequence ID" value="MCZ4518063.1"/>
    <property type="molecule type" value="Genomic_DNA"/>
</dbReference>
<dbReference type="InterPro" id="IPR050879">
    <property type="entry name" value="Acyltransferase_3"/>
</dbReference>
<feature type="transmembrane region" description="Helical" evidence="2">
    <location>
        <begin position="175"/>
        <end position="197"/>
    </location>
</feature>
<dbReference type="GO" id="GO:0016746">
    <property type="term" value="F:acyltransferase activity"/>
    <property type="evidence" value="ECO:0007669"/>
    <property type="project" value="UniProtKB-KW"/>
</dbReference>
<feature type="compositionally biased region" description="Low complexity" evidence="1">
    <location>
        <begin position="1"/>
        <end position="21"/>
    </location>
</feature>
<feature type="domain" description="Acyltransferase 3" evidence="3">
    <location>
        <begin position="30"/>
        <end position="405"/>
    </location>
</feature>
<keyword evidence="5" id="KW-1185">Reference proteome</keyword>
<feature type="transmembrane region" description="Helical" evidence="2">
    <location>
        <begin position="390"/>
        <end position="408"/>
    </location>
</feature>
<keyword evidence="2" id="KW-0812">Transmembrane</keyword>